<comment type="subcellular location">
    <subcellularLocation>
        <location evidence="1">Cell membrane</location>
        <topology evidence="1">Multi-pass membrane protein</topology>
    </subcellularLocation>
</comment>
<dbReference type="Pfam" id="PF01757">
    <property type="entry name" value="Acyl_transf_3"/>
    <property type="match status" value="1"/>
</dbReference>
<dbReference type="AlphaFoldDB" id="A0A173YYI5"/>
<keyword evidence="4 7" id="KW-0812">Transmembrane</keyword>
<dbReference type="GO" id="GO:0016413">
    <property type="term" value="F:O-acetyltransferase activity"/>
    <property type="evidence" value="ECO:0007669"/>
    <property type="project" value="TreeGrafter"/>
</dbReference>
<evidence type="ECO:0000313" key="10">
    <source>
        <dbReference type="Proteomes" id="UP000095447"/>
    </source>
</evidence>
<dbReference type="EMBL" id="CYZA01000004">
    <property type="protein sequence ID" value="CUN68326.1"/>
    <property type="molecule type" value="Genomic_DNA"/>
</dbReference>
<dbReference type="InterPro" id="IPR002656">
    <property type="entry name" value="Acyl_transf_3_dom"/>
</dbReference>
<dbReference type="GO" id="GO:0009246">
    <property type="term" value="P:enterobacterial common antigen biosynthetic process"/>
    <property type="evidence" value="ECO:0007669"/>
    <property type="project" value="TreeGrafter"/>
</dbReference>
<evidence type="ECO:0000256" key="7">
    <source>
        <dbReference type="SAM" id="Phobius"/>
    </source>
</evidence>
<keyword evidence="5 7" id="KW-1133">Transmembrane helix</keyword>
<accession>A0A173YYI5</accession>
<sequence>MKEKREYWQSIRGICILAVVLIHSLSGFDYSSASNVKFVILRQVINFAVAIFVFMAGYFVNIETLSEKSFSYKNWIFYRGGGRLCIPFMIWSLLYSGLELLKIVHSGNEIHWLGFVYRFIVGKSATPFYYIVVLMQLTVITPWLVRIVKQNGIISRILLLVTPVYLIYLYTWNYIVGTSPRLYETLFPAWFGFYYLGIYVRCGWKWRGNGYIVTCTLLLSCIEAVGLRAAGFDIGFYISQITAGSFLYSVAMIGWFLKKSENGHGDGNLLTKIGDCSYGIFYIHMAVLMLVGRIIKCEDWYAYWILRFVLTSFISYIVVRLAQMTLKNHKKLLRYIGFV</sequence>
<feature type="transmembrane region" description="Helical" evidence="7">
    <location>
        <begin position="187"/>
        <end position="204"/>
    </location>
</feature>
<dbReference type="PANTHER" id="PTHR40074:SF2">
    <property type="entry name" value="O-ACETYLTRANSFERASE WECH"/>
    <property type="match status" value="1"/>
</dbReference>
<evidence type="ECO:0000256" key="1">
    <source>
        <dbReference type="ARBA" id="ARBA00004651"/>
    </source>
</evidence>
<keyword evidence="3" id="KW-1003">Cell membrane</keyword>
<keyword evidence="6 7" id="KW-0472">Membrane</keyword>
<feature type="transmembrane region" description="Helical" evidence="7">
    <location>
        <begin position="278"/>
        <end position="295"/>
    </location>
</feature>
<feature type="transmembrane region" description="Helical" evidence="7">
    <location>
        <begin position="211"/>
        <end position="230"/>
    </location>
</feature>
<protein>
    <submittedName>
        <fullName evidence="9">Uncharacterized protein conserved in bacteria</fullName>
    </submittedName>
</protein>
<evidence type="ECO:0000313" key="9">
    <source>
        <dbReference type="EMBL" id="CUN68326.1"/>
    </source>
</evidence>
<dbReference type="GO" id="GO:0005886">
    <property type="term" value="C:plasma membrane"/>
    <property type="evidence" value="ECO:0007669"/>
    <property type="project" value="UniProtKB-SubCell"/>
</dbReference>
<reference evidence="9 10" key="1">
    <citation type="submission" date="2015-09" db="EMBL/GenBank/DDBJ databases">
        <authorList>
            <consortium name="Pathogen Informatics"/>
        </authorList>
    </citation>
    <scope>NUCLEOTIDE SEQUENCE [LARGE SCALE GENOMIC DNA]</scope>
    <source>
        <strain evidence="9 10">2789STDY5608838</strain>
    </source>
</reference>
<feature type="transmembrane region" description="Helical" evidence="7">
    <location>
        <begin position="81"/>
        <end position="98"/>
    </location>
</feature>
<comment type="similarity">
    <text evidence="2">Belongs to the acyltransferase 3 family.</text>
</comment>
<feature type="transmembrane region" description="Helical" evidence="7">
    <location>
        <begin position="7"/>
        <end position="28"/>
    </location>
</feature>
<feature type="transmembrane region" description="Helical" evidence="7">
    <location>
        <begin position="301"/>
        <end position="322"/>
    </location>
</feature>
<evidence type="ECO:0000256" key="3">
    <source>
        <dbReference type="ARBA" id="ARBA00022475"/>
    </source>
</evidence>
<dbReference type="PANTHER" id="PTHR40074">
    <property type="entry name" value="O-ACETYLTRANSFERASE WECH"/>
    <property type="match status" value="1"/>
</dbReference>
<proteinExistence type="inferred from homology"/>
<evidence type="ECO:0000259" key="8">
    <source>
        <dbReference type="Pfam" id="PF01757"/>
    </source>
</evidence>
<feature type="transmembrane region" description="Helical" evidence="7">
    <location>
        <begin position="236"/>
        <end position="257"/>
    </location>
</feature>
<feature type="domain" description="Acyltransferase 3" evidence="8">
    <location>
        <begin position="7"/>
        <end position="319"/>
    </location>
</feature>
<evidence type="ECO:0000256" key="2">
    <source>
        <dbReference type="ARBA" id="ARBA00007400"/>
    </source>
</evidence>
<evidence type="ECO:0000256" key="4">
    <source>
        <dbReference type="ARBA" id="ARBA00022692"/>
    </source>
</evidence>
<feature type="transmembrane region" description="Helical" evidence="7">
    <location>
        <begin position="40"/>
        <end position="60"/>
    </location>
</feature>
<evidence type="ECO:0000256" key="5">
    <source>
        <dbReference type="ARBA" id="ARBA00022989"/>
    </source>
</evidence>
<dbReference type="Proteomes" id="UP000095447">
    <property type="component" value="Unassembled WGS sequence"/>
</dbReference>
<evidence type="ECO:0000256" key="6">
    <source>
        <dbReference type="ARBA" id="ARBA00023136"/>
    </source>
</evidence>
<organism evidence="9 10">
    <name type="scientific">Blautia obeum</name>
    <dbReference type="NCBI Taxonomy" id="40520"/>
    <lineage>
        <taxon>Bacteria</taxon>
        <taxon>Bacillati</taxon>
        <taxon>Bacillota</taxon>
        <taxon>Clostridia</taxon>
        <taxon>Lachnospirales</taxon>
        <taxon>Lachnospiraceae</taxon>
        <taxon>Blautia</taxon>
    </lineage>
</organism>
<dbReference type="RefSeq" id="WP_055052897.1">
    <property type="nucleotide sequence ID" value="NZ_CYZA01000004.1"/>
</dbReference>
<name>A0A173YYI5_9FIRM</name>
<feature type="transmembrane region" description="Helical" evidence="7">
    <location>
        <begin position="157"/>
        <end position="175"/>
    </location>
</feature>
<feature type="transmembrane region" description="Helical" evidence="7">
    <location>
        <begin position="127"/>
        <end position="145"/>
    </location>
</feature>
<gene>
    <name evidence="9" type="ORF">ERS852395_01026</name>
</gene>